<name>A0ABS5YT08_9ACTN</name>
<dbReference type="RefSeq" id="WP_215790017.1">
    <property type="nucleotide sequence ID" value="NZ_JAHKKG010000007.1"/>
</dbReference>
<dbReference type="InterPro" id="IPR012349">
    <property type="entry name" value="Split_barrel_FMN-bd"/>
</dbReference>
<evidence type="ECO:0000313" key="4">
    <source>
        <dbReference type="Proteomes" id="UP001519654"/>
    </source>
</evidence>
<comment type="catalytic activity">
    <reaction evidence="2">
        <text>oxidized coenzyme F420-(gamma-L-Glu)(n) + a quinol + H(+) = reduced coenzyme F420-(gamma-L-Glu)(n) + a quinone</text>
        <dbReference type="Rhea" id="RHEA:39663"/>
        <dbReference type="Rhea" id="RHEA-COMP:12939"/>
        <dbReference type="Rhea" id="RHEA-COMP:14378"/>
        <dbReference type="ChEBI" id="CHEBI:15378"/>
        <dbReference type="ChEBI" id="CHEBI:24646"/>
        <dbReference type="ChEBI" id="CHEBI:132124"/>
        <dbReference type="ChEBI" id="CHEBI:133980"/>
        <dbReference type="ChEBI" id="CHEBI:139511"/>
    </reaction>
</comment>
<dbReference type="Pfam" id="PF04075">
    <property type="entry name" value="F420H2_quin_red"/>
    <property type="match status" value="1"/>
</dbReference>
<dbReference type="PANTHER" id="PTHR39428:SF3">
    <property type="entry name" value="DEAZAFLAVIN-DEPENDENT NITROREDUCTASE"/>
    <property type="match status" value="1"/>
</dbReference>
<proteinExistence type="inferred from homology"/>
<dbReference type="Gene3D" id="2.30.110.10">
    <property type="entry name" value="Electron Transport, Fmn-binding Protein, Chain A"/>
    <property type="match status" value="1"/>
</dbReference>
<dbReference type="PANTHER" id="PTHR39428">
    <property type="entry name" value="F420H(2)-DEPENDENT QUINONE REDUCTASE RV1261C"/>
    <property type="match status" value="1"/>
</dbReference>
<protein>
    <submittedName>
        <fullName evidence="3">Nitroreductase family deazaflavin-dependent oxidoreductase</fullName>
    </submittedName>
</protein>
<evidence type="ECO:0000313" key="3">
    <source>
        <dbReference type="EMBL" id="MBU2666451.1"/>
    </source>
</evidence>
<accession>A0ABS5YT08</accession>
<dbReference type="InterPro" id="IPR004378">
    <property type="entry name" value="F420H2_quin_Rdtase"/>
</dbReference>
<sequence>MPLTGEYAPSTSDWARKQADKIEASGGTTGNELHGYPVVLLTSVGSKTGKLRKTPLMKVEHDGEYVAVGSLGGAPKNPVWVYNLRKEPHVELRDGTEEHDYVARELDGDERAVWWERAVAAFPNYAGYQKKTERLIPVFLLTRKPGD</sequence>
<reference evidence="3 4" key="1">
    <citation type="submission" date="2021-06" db="EMBL/GenBank/DDBJ databases">
        <title>Actinoplanes lichenicola sp. nov., and Actinoplanes ovalisporus sp. nov., isolated from lichen in Thailand.</title>
        <authorList>
            <person name="Saeng-In P."/>
            <person name="Kanchanasin P."/>
            <person name="Yuki M."/>
            <person name="Kudo T."/>
            <person name="Ohkuma M."/>
            <person name="Phongsopitanun W."/>
            <person name="Tanasupawat S."/>
        </authorList>
    </citation>
    <scope>NUCLEOTIDE SEQUENCE [LARGE SCALE GENOMIC DNA]</scope>
    <source>
        <strain evidence="3 4">NBRC 110975</strain>
    </source>
</reference>
<comment type="similarity">
    <text evidence="1">Belongs to the F420H(2)-dependent quinone reductase family.</text>
</comment>
<evidence type="ECO:0000256" key="2">
    <source>
        <dbReference type="ARBA" id="ARBA00049106"/>
    </source>
</evidence>
<comment type="caution">
    <text evidence="3">The sequence shown here is derived from an EMBL/GenBank/DDBJ whole genome shotgun (WGS) entry which is preliminary data.</text>
</comment>
<evidence type="ECO:0000256" key="1">
    <source>
        <dbReference type="ARBA" id="ARBA00008710"/>
    </source>
</evidence>
<dbReference type="Proteomes" id="UP001519654">
    <property type="component" value="Unassembled WGS sequence"/>
</dbReference>
<keyword evidence="4" id="KW-1185">Reference proteome</keyword>
<organism evidence="3 4">
    <name type="scientific">Paractinoplanes bogorensis</name>
    <dbReference type="NCBI Taxonomy" id="1610840"/>
    <lineage>
        <taxon>Bacteria</taxon>
        <taxon>Bacillati</taxon>
        <taxon>Actinomycetota</taxon>
        <taxon>Actinomycetes</taxon>
        <taxon>Micromonosporales</taxon>
        <taxon>Micromonosporaceae</taxon>
        <taxon>Paractinoplanes</taxon>
    </lineage>
</organism>
<gene>
    <name evidence="3" type="ORF">KOI35_23375</name>
</gene>
<dbReference type="NCBIfam" id="TIGR00026">
    <property type="entry name" value="hi_GC_TIGR00026"/>
    <property type="match status" value="1"/>
</dbReference>
<dbReference type="EMBL" id="JAHKKG010000007">
    <property type="protein sequence ID" value="MBU2666451.1"/>
    <property type="molecule type" value="Genomic_DNA"/>
</dbReference>